<keyword evidence="2" id="KW-1185">Reference proteome</keyword>
<evidence type="ECO:0000313" key="1">
    <source>
        <dbReference type="EMBL" id="MDQ8206080.1"/>
    </source>
</evidence>
<dbReference type="RefSeq" id="WP_308948071.1">
    <property type="nucleotide sequence ID" value="NZ_JARXHW010000002.1"/>
</dbReference>
<proteinExistence type="predicted"/>
<accession>A0ABU1APK6</accession>
<comment type="caution">
    <text evidence="1">The sequence shown here is derived from an EMBL/GenBank/DDBJ whole genome shotgun (WGS) entry which is preliminary data.</text>
</comment>
<protein>
    <submittedName>
        <fullName evidence="1">Uncharacterized protein</fullName>
    </submittedName>
</protein>
<dbReference type="EMBL" id="JARXHW010000002">
    <property type="protein sequence ID" value="MDQ8206080.1"/>
    <property type="molecule type" value="Genomic_DNA"/>
</dbReference>
<reference evidence="1 2" key="1">
    <citation type="submission" date="2023-04" db="EMBL/GenBank/DDBJ databases">
        <title>A novel bacteria isolated from coastal sediment.</title>
        <authorList>
            <person name="Liu X.-J."/>
            <person name="Du Z.-J."/>
        </authorList>
    </citation>
    <scope>NUCLEOTIDE SEQUENCE [LARGE SCALE GENOMIC DNA]</scope>
    <source>
        <strain evidence="1 2">SDUM461003</strain>
    </source>
</reference>
<sequence>MSFVTNAINRAASLAQGCEEQVVLEFLISNAVGSSNAQPWRLIEAHLKTKGILMSQQRFQQGILKRNRENDVFIGSNDHGAARGYFLIDTIEDARKMKGWYQDRINSEQARVDNLRIQSLSHGWVI</sequence>
<evidence type="ECO:0000313" key="2">
    <source>
        <dbReference type="Proteomes" id="UP001225316"/>
    </source>
</evidence>
<gene>
    <name evidence="1" type="ORF">QEH52_01045</name>
</gene>
<name>A0ABU1APK6_9BACT</name>
<dbReference type="Proteomes" id="UP001225316">
    <property type="component" value="Unassembled WGS sequence"/>
</dbReference>
<organism evidence="1 2">
    <name type="scientific">Thalassobacterium maritimum</name>
    <dbReference type="NCBI Taxonomy" id="3041265"/>
    <lineage>
        <taxon>Bacteria</taxon>
        <taxon>Pseudomonadati</taxon>
        <taxon>Verrucomicrobiota</taxon>
        <taxon>Opitutia</taxon>
        <taxon>Puniceicoccales</taxon>
        <taxon>Coraliomargaritaceae</taxon>
        <taxon>Thalassobacterium</taxon>
    </lineage>
</organism>